<evidence type="ECO:0000256" key="1">
    <source>
        <dbReference type="SAM" id="MobiDB-lite"/>
    </source>
</evidence>
<dbReference type="Proteomes" id="UP000298545">
    <property type="component" value="Chromosome circular"/>
</dbReference>
<protein>
    <submittedName>
        <fullName evidence="3">Cupin domain-containing protein</fullName>
    </submittedName>
</protein>
<accession>A0A4D7DUF7</accession>
<feature type="domain" description="(S)-ureidoglycine aminohydrolase cupin" evidence="2">
    <location>
        <begin position="42"/>
        <end position="114"/>
    </location>
</feature>
<dbReference type="Pfam" id="PF05899">
    <property type="entry name" value="Cupin_3"/>
    <property type="match status" value="1"/>
</dbReference>
<dbReference type="KEGG" id="alf:CFBP5473_09325"/>
<dbReference type="SUPFAM" id="SSF51182">
    <property type="entry name" value="RmlC-like cupins"/>
    <property type="match status" value="1"/>
</dbReference>
<dbReference type="InterPro" id="IPR014710">
    <property type="entry name" value="RmlC-like_jellyroll"/>
</dbReference>
<reference evidence="4 6" key="2">
    <citation type="submission" date="2021-03" db="EMBL/GenBank/DDBJ databases">
        <title>Rapid diversification of plasmids in a genus of pathogenic and nitrogen fixing bacteria.</title>
        <authorList>
            <person name="Weisberg A.J."/>
            <person name="Miller M."/>
            <person name="Ream W."/>
            <person name="Grunwald N.J."/>
            <person name="Chang J.H."/>
        </authorList>
    </citation>
    <scope>NUCLEOTIDE SEQUENCE [LARGE SCALE GENOMIC DNA]</scope>
    <source>
        <strain evidence="4 6">AF3.44</strain>
    </source>
</reference>
<keyword evidence="6" id="KW-1185">Reference proteome</keyword>
<dbReference type="InterPro" id="IPR011051">
    <property type="entry name" value="RmlC_Cupin_sf"/>
</dbReference>
<evidence type="ECO:0000259" key="2">
    <source>
        <dbReference type="Pfam" id="PF05899"/>
    </source>
</evidence>
<proteinExistence type="predicted"/>
<evidence type="ECO:0000313" key="3">
    <source>
        <dbReference type="EMBL" id="QCI98089.1"/>
    </source>
</evidence>
<name>A0A4D7DUF7_9HYPH</name>
<dbReference type="EMBL" id="CP072167">
    <property type="protein sequence ID" value="QYA06460.1"/>
    <property type="molecule type" value="Genomic_DNA"/>
</dbReference>
<evidence type="ECO:0000313" key="6">
    <source>
        <dbReference type="Proteomes" id="UP000826513"/>
    </source>
</evidence>
<dbReference type="OrthoDB" id="9799053at2"/>
<dbReference type="CDD" id="cd02227">
    <property type="entry name" value="cupin_TM1112-like"/>
    <property type="match status" value="1"/>
</dbReference>
<dbReference type="PANTHER" id="PTHR40943:SF2">
    <property type="entry name" value="(S)-UREIDOGLYCINE AMINOHYDROLASE CUPIN DOMAIN-CONTAINING PROTEIN"/>
    <property type="match status" value="1"/>
</dbReference>
<dbReference type="InterPro" id="IPR008579">
    <property type="entry name" value="UGlyAH_Cupin_dom"/>
</dbReference>
<evidence type="ECO:0000313" key="5">
    <source>
        <dbReference type="Proteomes" id="UP000298545"/>
    </source>
</evidence>
<dbReference type="RefSeq" id="WP_027672958.1">
    <property type="nucleotide sequence ID" value="NZ_CP039691.1"/>
</dbReference>
<gene>
    <name evidence="3" type="ORF">CFBP5473_09325</name>
    <name evidence="4" type="ORF">J5285_10390</name>
</gene>
<feature type="region of interest" description="Disordered" evidence="1">
    <location>
        <begin position="1"/>
        <end position="30"/>
    </location>
</feature>
<dbReference type="STRING" id="1367849.GCA_000518585_00017"/>
<evidence type="ECO:0000313" key="4">
    <source>
        <dbReference type="EMBL" id="QYA06460.1"/>
    </source>
</evidence>
<dbReference type="EMBL" id="CP039691">
    <property type="protein sequence ID" value="QCI98089.1"/>
    <property type="molecule type" value="Genomic_DNA"/>
</dbReference>
<reference evidence="3 5" key="1">
    <citation type="submission" date="2019-04" db="EMBL/GenBank/DDBJ databases">
        <title>Complete genome sequence of Agrobacterium larrymoorei CFBP5473.</title>
        <authorList>
            <person name="Haryono M."/>
            <person name="Chou L."/>
            <person name="Lin Y.-C."/>
            <person name="Lai E.-M."/>
            <person name="Kuo C.-H."/>
        </authorList>
    </citation>
    <scope>NUCLEOTIDE SEQUENCE [LARGE SCALE GENOMIC DNA]</scope>
    <source>
        <strain evidence="3 5">CFBP5473</strain>
    </source>
</reference>
<sequence length="118" mass="13439">MTLTLNFKSDGDLSAIQPEEGTPKPDRLISGTPKFTTWNLEEASGGLYAGIWQSTPGKWRVEYDEWEYFNILEGYSILTEEGGEPIHLRAGDRQIIRPGFKGTWEVVETTRKDYVVRV</sequence>
<dbReference type="Proteomes" id="UP000826513">
    <property type="component" value="Chromosome 1"/>
</dbReference>
<dbReference type="AlphaFoldDB" id="A0A4D7DUF7"/>
<organism evidence="3 5">
    <name type="scientific">Agrobacterium larrymoorei</name>
    <dbReference type="NCBI Taxonomy" id="160699"/>
    <lineage>
        <taxon>Bacteria</taxon>
        <taxon>Pseudomonadati</taxon>
        <taxon>Pseudomonadota</taxon>
        <taxon>Alphaproteobacteria</taxon>
        <taxon>Hyphomicrobiales</taxon>
        <taxon>Rhizobiaceae</taxon>
        <taxon>Rhizobium/Agrobacterium group</taxon>
        <taxon>Agrobacterium</taxon>
    </lineage>
</organism>
<dbReference type="PANTHER" id="PTHR40943">
    <property type="entry name" value="CYTOPLASMIC PROTEIN-RELATED"/>
    <property type="match status" value="1"/>
</dbReference>
<dbReference type="Gene3D" id="2.60.120.10">
    <property type="entry name" value="Jelly Rolls"/>
    <property type="match status" value="1"/>
</dbReference>